<dbReference type="InterPro" id="IPR036388">
    <property type="entry name" value="WH-like_DNA-bd_sf"/>
</dbReference>
<accession>A0A4R1N7N3</accession>
<dbReference type="Gene3D" id="2.60.120.10">
    <property type="entry name" value="Jelly Rolls"/>
    <property type="match status" value="1"/>
</dbReference>
<dbReference type="InterPro" id="IPR018490">
    <property type="entry name" value="cNMP-bd_dom_sf"/>
</dbReference>
<keyword evidence="2" id="KW-0238">DNA-binding</keyword>
<dbReference type="OrthoDB" id="6881322at2"/>
<proteinExistence type="predicted"/>
<organism evidence="5 6">
    <name type="scientific">Sodalis ligni</name>
    <dbReference type="NCBI Taxonomy" id="2697027"/>
    <lineage>
        <taxon>Bacteria</taxon>
        <taxon>Pseudomonadati</taxon>
        <taxon>Pseudomonadota</taxon>
        <taxon>Gammaproteobacteria</taxon>
        <taxon>Enterobacterales</taxon>
        <taxon>Bruguierivoracaceae</taxon>
        <taxon>Sodalis</taxon>
    </lineage>
</organism>
<dbReference type="EMBL" id="SJOI01000001">
    <property type="protein sequence ID" value="TCL03193.1"/>
    <property type="molecule type" value="Genomic_DNA"/>
</dbReference>
<evidence type="ECO:0000313" key="6">
    <source>
        <dbReference type="Proteomes" id="UP000294555"/>
    </source>
</evidence>
<dbReference type="InterPro" id="IPR012318">
    <property type="entry name" value="HTH_CRP"/>
</dbReference>
<dbReference type="RefSeq" id="WP_132922088.1">
    <property type="nucleotide sequence ID" value="NZ_SJOI01000001.1"/>
</dbReference>
<dbReference type="SUPFAM" id="SSF51206">
    <property type="entry name" value="cAMP-binding domain-like"/>
    <property type="match status" value="1"/>
</dbReference>
<reference evidence="5 6" key="1">
    <citation type="submission" date="2019-02" db="EMBL/GenBank/DDBJ databases">
        <title>Investigation of anaerobic lignin degradation for improved lignocellulosic biofuels.</title>
        <authorList>
            <person name="Deangelis K."/>
        </authorList>
    </citation>
    <scope>NUCLEOTIDE SEQUENCE [LARGE SCALE GENOMIC DNA]</scope>
    <source>
        <strain evidence="5 6">159R</strain>
    </source>
</reference>
<keyword evidence="3" id="KW-0804">Transcription</keyword>
<evidence type="ECO:0000256" key="2">
    <source>
        <dbReference type="ARBA" id="ARBA00023125"/>
    </source>
</evidence>
<dbReference type="GO" id="GO:0003677">
    <property type="term" value="F:DNA binding"/>
    <property type="evidence" value="ECO:0007669"/>
    <property type="project" value="UniProtKB-KW"/>
</dbReference>
<dbReference type="AlphaFoldDB" id="A0A4R1N7N3"/>
<dbReference type="Proteomes" id="UP000294555">
    <property type="component" value="Unassembled WGS sequence"/>
</dbReference>
<dbReference type="GO" id="GO:0006355">
    <property type="term" value="P:regulation of DNA-templated transcription"/>
    <property type="evidence" value="ECO:0007669"/>
    <property type="project" value="InterPro"/>
</dbReference>
<dbReference type="InterPro" id="IPR014710">
    <property type="entry name" value="RmlC-like_jellyroll"/>
</dbReference>
<gene>
    <name evidence="5" type="ORF">EZJ58_1246</name>
</gene>
<dbReference type="SUPFAM" id="SSF46785">
    <property type="entry name" value="Winged helix' DNA-binding domain"/>
    <property type="match status" value="1"/>
</dbReference>
<evidence type="ECO:0000256" key="3">
    <source>
        <dbReference type="ARBA" id="ARBA00023163"/>
    </source>
</evidence>
<keyword evidence="6" id="KW-1185">Reference proteome</keyword>
<feature type="domain" description="HTH crp-type" evidence="4">
    <location>
        <begin position="153"/>
        <end position="218"/>
    </location>
</feature>
<evidence type="ECO:0000256" key="1">
    <source>
        <dbReference type="ARBA" id="ARBA00023015"/>
    </source>
</evidence>
<protein>
    <submittedName>
        <fullName evidence="5">Crp/Fnr family transcriptional regulator</fullName>
    </submittedName>
</protein>
<evidence type="ECO:0000313" key="5">
    <source>
        <dbReference type="EMBL" id="TCL03193.1"/>
    </source>
</evidence>
<dbReference type="Gene3D" id="1.10.10.10">
    <property type="entry name" value="Winged helix-like DNA-binding domain superfamily/Winged helix DNA-binding domain"/>
    <property type="match status" value="1"/>
</dbReference>
<dbReference type="Pfam" id="PF13545">
    <property type="entry name" value="HTH_Crp_2"/>
    <property type="match status" value="1"/>
</dbReference>
<evidence type="ECO:0000259" key="4">
    <source>
        <dbReference type="Pfam" id="PF13545"/>
    </source>
</evidence>
<sequence>MINDAKLMSISGWDTFSPRLQQEISEQARSRYEKAGSIVFHQGMAPEVVAWTMKGLLFTQVQHANGNQTLLTHIPPGRLVLFNHVWRQRPVGRDYYAVTDVELLIIPRRYAAKLLAQHEEFKMFVIDALTERLDDLDRVLYTHKVASRELCIACFLVDCSVAGDDCVYLPFTMQFMADCLRLSRKFIANSLKKFQNNSLIDLRYGKIYILDIGRLRKIAYQI</sequence>
<comment type="caution">
    <text evidence="5">The sequence shown here is derived from an EMBL/GenBank/DDBJ whole genome shotgun (WGS) entry which is preliminary data.</text>
</comment>
<name>A0A4R1N7N3_9GAMM</name>
<keyword evidence="1" id="KW-0805">Transcription regulation</keyword>
<dbReference type="InterPro" id="IPR036390">
    <property type="entry name" value="WH_DNA-bd_sf"/>
</dbReference>